<dbReference type="AlphaFoldDB" id="A0A9W4T8V8"/>
<name>A0A9W4T8V8_9GLOM</name>
<dbReference type="OrthoDB" id="2461643at2759"/>
<proteinExistence type="predicted"/>
<gene>
    <name evidence="1" type="ORF">FWILDA_LOCUS17726</name>
</gene>
<evidence type="ECO:0000313" key="2">
    <source>
        <dbReference type="Proteomes" id="UP001153678"/>
    </source>
</evidence>
<evidence type="ECO:0000313" key="1">
    <source>
        <dbReference type="EMBL" id="CAI2196733.1"/>
    </source>
</evidence>
<keyword evidence="2" id="KW-1185">Reference proteome</keyword>
<reference evidence="1" key="1">
    <citation type="submission" date="2022-08" db="EMBL/GenBank/DDBJ databases">
        <authorList>
            <person name="Kallberg Y."/>
            <person name="Tangrot J."/>
            <person name="Rosling A."/>
        </authorList>
    </citation>
    <scope>NUCLEOTIDE SEQUENCE</scope>
    <source>
        <strain evidence="1">Wild A</strain>
    </source>
</reference>
<comment type="caution">
    <text evidence="1">The sequence shown here is derived from an EMBL/GenBank/DDBJ whole genome shotgun (WGS) entry which is preliminary data.</text>
</comment>
<organism evidence="1 2">
    <name type="scientific">Funneliformis geosporum</name>
    <dbReference type="NCBI Taxonomy" id="1117311"/>
    <lineage>
        <taxon>Eukaryota</taxon>
        <taxon>Fungi</taxon>
        <taxon>Fungi incertae sedis</taxon>
        <taxon>Mucoromycota</taxon>
        <taxon>Glomeromycotina</taxon>
        <taxon>Glomeromycetes</taxon>
        <taxon>Glomerales</taxon>
        <taxon>Glomeraceae</taxon>
        <taxon>Funneliformis</taxon>
    </lineage>
</organism>
<dbReference type="Proteomes" id="UP001153678">
    <property type="component" value="Unassembled WGS sequence"/>
</dbReference>
<sequence>KYDQLRTAHPTHHFTKSNSQINFIWSSGDVISNFAHCNIEDVLPSVSDHSIVILKIDNFLAAKSNKRNIPTKIVFDYEKISDNKWRDFSNKTDTLANGCQLRALNNRT</sequence>
<accession>A0A9W4T8V8</accession>
<dbReference type="EMBL" id="CAMKVN010014837">
    <property type="protein sequence ID" value="CAI2196733.1"/>
    <property type="molecule type" value="Genomic_DNA"/>
</dbReference>
<feature type="non-terminal residue" evidence="1">
    <location>
        <position position="108"/>
    </location>
</feature>
<feature type="non-terminal residue" evidence="1">
    <location>
        <position position="1"/>
    </location>
</feature>
<protein>
    <submittedName>
        <fullName evidence="1">8505_t:CDS:1</fullName>
    </submittedName>
</protein>